<dbReference type="GeneID" id="85363363"/>
<gene>
    <name evidence="1" type="ORF">EV420DRAFT_1724792</name>
</gene>
<evidence type="ECO:0000313" key="1">
    <source>
        <dbReference type="EMBL" id="KAK0464303.1"/>
    </source>
</evidence>
<comment type="caution">
    <text evidence="1">The sequence shown here is derived from an EMBL/GenBank/DDBJ whole genome shotgun (WGS) entry which is preliminary data.</text>
</comment>
<keyword evidence="2" id="KW-1185">Reference proteome</keyword>
<sequence>MGILDDQVPFTVTVTSKIHTLFEEAKTPKVEHEHNAAWVIHYCIHTIVSEVLNALDNTLSVDRRTPSRDFPSFGYVDFITHQGTDNELNELQRPQVYEPGAQQDPKAIAAEDVGLIRSQVTRTALCCCPRTPICMGDDNPYPYDVSNEGGVRMAVLTSLLLPGVTVDAPAPLPALRNPVGLTHLSTSSNGSDVTNISHHDALSESGRQTLSAIILEDLRLLA</sequence>
<dbReference type="EMBL" id="JAUEPS010000006">
    <property type="protein sequence ID" value="KAK0464303.1"/>
    <property type="molecule type" value="Genomic_DNA"/>
</dbReference>
<dbReference type="AlphaFoldDB" id="A0AA39NF40"/>
<accession>A0AA39NF40</accession>
<evidence type="ECO:0000313" key="2">
    <source>
        <dbReference type="Proteomes" id="UP001175211"/>
    </source>
</evidence>
<organism evidence="1 2">
    <name type="scientific">Armillaria tabescens</name>
    <name type="common">Ringless honey mushroom</name>
    <name type="synonym">Agaricus tabescens</name>
    <dbReference type="NCBI Taxonomy" id="1929756"/>
    <lineage>
        <taxon>Eukaryota</taxon>
        <taxon>Fungi</taxon>
        <taxon>Dikarya</taxon>
        <taxon>Basidiomycota</taxon>
        <taxon>Agaricomycotina</taxon>
        <taxon>Agaricomycetes</taxon>
        <taxon>Agaricomycetidae</taxon>
        <taxon>Agaricales</taxon>
        <taxon>Marasmiineae</taxon>
        <taxon>Physalacriaceae</taxon>
        <taxon>Desarmillaria</taxon>
    </lineage>
</organism>
<dbReference type="Proteomes" id="UP001175211">
    <property type="component" value="Unassembled WGS sequence"/>
</dbReference>
<dbReference type="RefSeq" id="XP_060335424.1">
    <property type="nucleotide sequence ID" value="XM_060479815.1"/>
</dbReference>
<protein>
    <submittedName>
        <fullName evidence="1">Uncharacterized protein</fullName>
    </submittedName>
</protein>
<reference evidence="1" key="1">
    <citation type="submission" date="2023-06" db="EMBL/GenBank/DDBJ databases">
        <authorList>
            <consortium name="Lawrence Berkeley National Laboratory"/>
            <person name="Ahrendt S."/>
            <person name="Sahu N."/>
            <person name="Indic B."/>
            <person name="Wong-Bajracharya J."/>
            <person name="Merenyi Z."/>
            <person name="Ke H.-M."/>
            <person name="Monk M."/>
            <person name="Kocsube S."/>
            <person name="Drula E."/>
            <person name="Lipzen A."/>
            <person name="Balint B."/>
            <person name="Henrissat B."/>
            <person name="Andreopoulos B."/>
            <person name="Martin F.M."/>
            <person name="Harder C.B."/>
            <person name="Rigling D."/>
            <person name="Ford K.L."/>
            <person name="Foster G.D."/>
            <person name="Pangilinan J."/>
            <person name="Papanicolaou A."/>
            <person name="Barry K."/>
            <person name="LaButti K."/>
            <person name="Viragh M."/>
            <person name="Koriabine M."/>
            <person name="Yan M."/>
            <person name="Riley R."/>
            <person name="Champramary S."/>
            <person name="Plett K.L."/>
            <person name="Tsai I.J."/>
            <person name="Slot J."/>
            <person name="Sipos G."/>
            <person name="Plett J."/>
            <person name="Nagy L.G."/>
            <person name="Grigoriev I.V."/>
        </authorList>
    </citation>
    <scope>NUCLEOTIDE SEQUENCE</scope>
    <source>
        <strain evidence="1">CCBAS 213</strain>
    </source>
</reference>
<name>A0AA39NF40_ARMTA</name>
<proteinExistence type="predicted"/>